<keyword evidence="2" id="KW-0378">Hydrolase</keyword>
<evidence type="ECO:0000256" key="2">
    <source>
        <dbReference type="ARBA" id="ARBA00022801"/>
    </source>
</evidence>
<dbReference type="PANTHER" id="PTHR10353:SF209">
    <property type="entry name" value="GALACTOLIPID GALACTOSYLTRANSFERASE SFR2, CHLOROPLASTIC"/>
    <property type="match status" value="1"/>
</dbReference>
<sequence>MAIKKELKFPKGFLWGSAVSAHQVEGNNVNSDWWEWEQKGGGKEHSGTACNFYNRYEEDIKIVRDLNQNAFRLSLEWARIEPGMGEFSKKEMEHYREILKSLKDKGITTFVTIHHFTNPIWFANLGGWENCKSSKYFSRYVKYCAHHFEDLVDLWITVNEPTVYAGQSYLLGLWPPQKKNFLRACRVFLNMIEAYNKTSLSLKKPHGIAHNIPRFTGSKNPLDLLLAKSLNFIFLDIPILLCLKKQDFIGVNYYSQFKIKNGKFSFDYLLGRTDMEWPIAPEGLYKILLNLKKYKKPIYITENGCADSQDKIRKFYIKEHLKAAHMAIENGVDVRGYFYWSLIDNFEWHWGFKPRFGLVEIDRRNNLKRKIRKSAKCYSKVCEENLMKP</sequence>
<evidence type="ECO:0000313" key="5">
    <source>
        <dbReference type="EMBL" id="PIP04446.1"/>
    </source>
</evidence>
<dbReference type="EMBL" id="PCQY01000031">
    <property type="protein sequence ID" value="PIP04446.1"/>
    <property type="molecule type" value="Genomic_DNA"/>
</dbReference>
<comment type="caution">
    <text evidence="5">The sequence shown here is derived from an EMBL/GenBank/DDBJ whole genome shotgun (WGS) entry which is preliminary data.</text>
</comment>
<comment type="similarity">
    <text evidence="1 4">Belongs to the glycosyl hydrolase 1 family.</text>
</comment>
<evidence type="ECO:0000256" key="4">
    <source>
        <dbReference type="RuleBase" id="RU003690"/>
    </source>
</evidence>
<organism evidence="5 6">
    <name type="scientific">candidate division WWE3 bacterium CG23_combo_of_CG06-09_8_20_14_all_40_14</name>
    <dbReference type="NCBI Taxonomy" id="1975095"/>
    <lineage>
        <taxon>Bacteria</taxon>
        <taxon>Katanobacteria</taxon>
    </lineage>
</organism>
<evidence type="ECO:0000313" key="6">
    <source>
        <dbReference type="Proteomes" id="UP000231388"/>
    </source>
</evidence>
<evidence type="ECO:0000256" key="3">
    <source>
        <dbReference type="ARBA" id="ARBA00023295"/>
    </source>
</evidence>
<evidence type="ECO:0000256" key="1">
    <source>
        <dbReference type="ARBA" id="ARBA00010838"/>
    </source>
</evidence>
<dbReference type="InterPro" id="IPR001360">
    <property type="entry name" value="Glyco_hydro_1"/>
</dbReference>
<proteinExistence type="inferred from homology"/>
<dbReference type="Proteomes" id="UP000231388">
    <property type="component" value="Unassembled WGS sequence"/>
</dbReference>
<dbReference type="PRINTS" id="PR00131">
    <property type="entry name" value="GLHYDRLASE1"/>
</dbReference>
<gene>
    <name evidence="5" type="ORF">COX53_02570</name>
</gene>
<name>A0A2G9XBW0_UNCKA</name>
<dbReference type="Pfam" id="PF00232">
    <property type="entry name" value="Glyco_hydro_1"/>
    <property type="match status" value="2"/>
</dbReference>
<dbReference type="GO" id="GO:0008422">
    <property type="term" value="F:beta-glucosidase activity"/>
    <property type="evidence" value="ECO:0007669"/>
    <property type="project" value="TreeGrafter"/>
</dbReference>
<dbReference type="AlphaFoldDB" id="A0A2G9XBW0"/>
<accession>A0A2G9XBW0</accession>
<dbReference type="Gene3D" id="3.20.20.80">
    <property type="entry name" value="Glycosidases"/>
    <property type="match status" value="1"/>
</dbReference>
<reference evidence="5 6" key="1">
    <citation type="submission" date="2017-09" db="EMBL/GenBank/DDBJ databases">
        <title>Depth-based differentiation of microbial function through sediment-hosted aquifers and enrichment of novel symbionts in the deep terrestrial subsurface.</title>
        <authorList>
            <person name="Probst A.J."/>
            <person name="Ladd B."/>
            <person name="Jarett J.K."/>
            <person name="Geller-Mcgrath D.E."/>
            <person name="Sieber C.M."/>
            <person name="Emerson J.B."/>
            <person name="Anantharaman K."/>
            <person name="Thomas B.C."/>
            <person name="Malmstrom R."/>
            <person name="Stieglmeier M."/>
            <person name="Klingl A."/>
            <person name="Woyke T."/>
            <person name="Ryan C.M."/>
            <person name="Banfield J.F."/>
        </authorList>
    </citation>
    <scope>NUCLEOTIDE SEQUENCE [LARGE SCALE GENOMIC DNA]</scope>
    <source>
        <strain evidence="5">CG23_combo_of_CG06-09_8_20_14_all_40_14</strain>
    </source>
</reference>
<dbReference type="SUPFAM" id="SSF51445">
    <property type="entry name" value="(Trans)glycosidases"/>
    <property type="match status" value="1"/>
</dbReference>
<protein>
    <submittedName>
        <fullName evidence="5">Beta-glucosidase</fullName>
    </submittedName>
</protein>
<keyword evidence="3" id="KW-0326">Glycosidase</keyword>
<dbReference type="PANTHER" id="PTHR10353">
    <property type="entry name" value="GLYCOSYL HYDROLASE"/>
    <property type="match status" value="1"/>
</dbReference>
<dbReference type="InterPro" id="IPR017853">
    <property type="entry name" value="GH"/>
</dbReference>
<dbReference type="GO" id="GO:0005975">
    <property type="term" value="P:carbohydrate metabolic process"/>
    <property type="evidence" value="ECO:0007669"/>
    <property type="project" value="InterPro"/>
</dbReference>